<dbReference type="PROSITE" id="PS00211">
    <property type="entry name" value="ABC_TRANSPORTER_1"/>
    <property type="match status" value="1"/>
</dbReference>
<evidence type="ECO:0000313" key="5">
    <source>
        <dbReference type="Proteomes" id="UP000501939"/>
    </source>
</evidence>
<evidence type="ECO:0000313" key="4">
    <source>
        <dbReference type="EMBL" id="QIO09005.1"/>
    </source>
</evidence>
<reference evidence="4 5" key="1">
    <citation type="submission" date="2020-03" db="EMBL/GenBank/DDBJ databases">
        <authorList>
            <person name="Zhu W."/>
        </authorList>
    </citation>
    <scope>NUCLEOTIDE SEQUENCE [LARGE SCALE GENOMIC DNA]</scope>
    <source>
        <strain evidence="4 5">185</strain>
    </source>
</reference>
<dbReference type="InterPro" id="IPR017871">
    <property type="entry name" value="ABC_transporter-like_CS"/>
</dbReference>
<dbReference type="RefSeq" id="WP_166324338.1">
    <property type="nucleotide sequence ID" value="NZ_CP049916.1"/>
</dbReference>
<evidence type="ECO:0000256" key="2">
    <source>
        <dbReference type="ARBA" id="ARBA00022840"/>
    </source>
</evidence>
<dbReference type="GO" id="GO:0016887">
    <property type="term" value="F:ATP hydrolysis activity"/>
    <property type="evidence" value="ECO:0007669"/>
    <property type="project" value="InterPro"/>
</dbReference>
<dbReference type="InterPro" id="IPR003593">
    <property type="entry name" value="AAA+_ATPase"/>
</dbReference>
<protein>
    <submittedName>
        <fullName evidence="4">ATP-binding cassette domain-containing protein</fullName>
    </submittedName>
</protein>
<dbReference type="Gene3D" id="3.40.50.300">
    <property type="entry name" value="P-loop containing nucleotide triphosphate hydrolases"/>
    <property type="match status" value="1"/>
</dbReference>
<name>A0A6G8S4D2_9GAMM</name>
<feature type="domain" description="ABC transporter" evidence="3">
    <location>
        <begin position="1"/>
        <end position="224"/>
    </location>
</feature>
<dbReference type="PROSITE" id="PS50893">
    <property type="entry name" value="ABC_TRANSPORTER_2"/>
    <property type="match status" value="1"/>
</dbReference>
<organism evidence="4 5">
    <name type="scientific">Acinetobacter lanii</name>
    <dbReference type="NCBI Taxonomy" id="2715163"/>
    <lineage>
        <taxon>Bacteria</taxon>
        <taxon>Pseudomonadati</taxon>
        <taxon>Pseudomonadota</taxon>
        <taxon>Gammaproteobacteria</taxon>
        <taxon>Moraxellales</taxon>
        <taxon>Moraxellaceae</taxon>
        <taxon>Acinetobacter</taxon>
    </lineage>
</organism>
<keyword evidence="1" id="KW-0547">Nucleotide-binding</keyword>
<dbReference type="GO" id="GO:0005524">
    <property type="term" value="F:ATP binding"/>
    <property type="evidence" value="ECO:0007669"/>
    <property type="project" value="UniProtKB-KW"/>
</dbReference>
<dbReference type="AlphaFoldDB" id="A0A6G8S4D2"/>
<dbReference type="Proteomes" id="UP000501939">
    <property type="component" value="Chromosome"/>
</dbReference>
<dbReference type="PANTHER" id="PTHR43514">
    <property type="entry name" value="ABC TRANSPORTER I FAMILY MEMBER 10"/>
    <property type="match status" value="1"/>
</dbReference>
<gene>
    <name evidence="4" type="ORF">G8D99_08270</name>
</gene>
<proteinExistence type="predicted"/>
<sequence>MLHCDFQYQVSALNLHIQCRVDQSIVGIVGESGSGKSTLLKCLAGVLQPIHGSIQLHDRILFDAQSARKIPTYQRRIALIFQQALLFPHLSVQQNLNYAAKNKHPTPVKFSFDQVVDVLKLENLIDRKPQQLSGGEAQRVSIGRALLSSPELLLLDEPLSGLHPDLRRELLSFLCLIHHEMRLPMLYVTHHPQELHVLNASILELTSGEDHITRLSPSLNLASL</sequence>
<dbReference type="InterPro" id="IPR050334">
    <property type="entry name" value="Molybdenum_import_ModC"/>
</dbReference>
<dbReference type="KEGG" id="alj:G8D99_08270"/>
<dbReference type="EMBL" id="CP049916">
    <property type="protein sequence ID" value="QIO09005.1"/>
    <property type="molecule type" value="Genomic_DNA"/>
</dbReference>
<dbReference type="Pfam" id="PF00005">
    <property type="entry name" value="ABC_tran"/>
    <property type="match status" value="1"/>
</dbReference>
<dbReference type="InterPro" id="IPR027417">
    <property type="entry name" value="P-loop_NTPase"/>
</dbReference>
<dbReference type="SUPFAM" id="SSF52540">
    <property type="entry name" value="P-loop containing nucleoside triphosphate hydrolases"/>
    <property type="match status" value="1"/>
</dbReference>
<evidence type="ECO:0000259" key="3">
    <source>
        <dbReference type="PROSITE" id="PS50893"/>
    </source>
</evidence>
<keyword evidence="2 4" id="KW-0067">ATP-binding</keyword>
<dbReference type="SMART" id="SM00382">
    <property type="entry name" value="AAA"/>
    <property type="match status" value="1"/>
</dbReference>
<dbReference type="InterPro" id="IPR003439">
    <property type="entry name" value="ABC_transporter-like_ATP-bd"/>
</dbReference>
<accession>A0A6G8S4D2</accession>
<evidence type="ECO:0000256" key="1">
    <source>
        <dbReference type="ARBA" id="ARBA00022741"/>
    </source>
</evidence>
<dbReference type="PANTHER" id="PTHR43514:SF4">
    <property type="entry name" value="ABC TRANSPORTER I FAMILY MEMBER 10"/>
    <property type="match status" value="1"/>
</dbReference>
<keyword evidence="5" id="KW-1185">Reference proteome</keyword>